<dbReference type="SUPFAM" id="SSF52091">
    <property type="entry name" value="SpoIIaa-like"/>
    <property type="match status" value="1"/>
</dbReference>
<evidence type="ECO:0000313" key="5">
    <source>
        <dbReference type="Proteomes" id="UP000541969"/>
    </source>
</evidence>
<dbReference type="AlphaFoldDB" id="A0A853CDP3"/>
<protein>
    <recommendedName>
        <fullName evidence="2">Anti-sigma factor antagonist</fullName>
    </recommendedName>
</protein>
<evidence type="ECO:0000256" key="2">
    <source>
        <dbReference type="RuleBase" id="RU003749"/>
    </source>
</evidence>
<keyword evidence="5" id="KW-1185">Reference proteome</keyword>
<evidence type="ECO:0000313" key="4">
    <source>
        <dbReference type="EMBL" id="NYJ05209.1"/>
    </source>
</evidence>
<comment type="caution">
    <text evidence="4">The sequence shown here is derived from an EMBL/GenBank/DDBJ whole genome shotgun (WGS) entry which is preliminary data.</text>
</comment>
<proteinExistence type="inferred from homology"/>
<reference evidence="4 5" key="1">
    <citation type="submission" date="2020-07" db="EMBL/GenBank/DDBJ databases">
        <title>Sequencing the genomes of 1000 actinobacteria strains.</title>
        <authorList>
            <person name="Klenk H.-P."/>
        </authorList>
    </citation>
    <scope>NUCLEOTIDE SEQUENCE [LARGE SCALE GENOMIC DNA]</scope>
    <source>
        <strain evidence="4 5">DSM 104001</strain>
    </source>
</reference>
<dbReference type="PANTHER" id="PTHR33495:SF2">
    <property type="entry name" value="ANTI-SIGMA FACTOR ANTAGONIST TM_1081-RELATED"/>
    <property type="match status" value="1"/>
</dbReference>
<dbReference type="InterPro" id="IPR003658">
    <property type="entry name" value="Anti-sigma_ant"/>
</dbReference>
<dbReference type="NCBIfam" id="TIGR00377">
    <property type="entry name" value="ant_ant_sig"/>
    <property type="match status" value="1"/>
</dbReference>
<name>A0A853CDP3_9ACTN</name>
<dbReference type="Pfam" id="PF01740">
    <property type="entry name" value="STAS"/>
    <property type="match status" value="1"/>
</dbReference>
<dbReference type="EMBL" id="JACBZT010000001">
    <property type="protein sequence ID" value="NYJ05209.1"/>
    <property type="molecule type" value="Genomic_DNA"/>
</dbReference>
<dbReference type="PANTHER" id="PTHR33495">
    <property type="entry name" value="ANTI-SIGMA FACTOR ANTAGONIST TM_1081-RELATED-RELATED"/>
    <property type="match status" value="1"/>
</dbReference>
<dbReference type="InterPro" id="IPR002645">
    <property type="entry name" value="STAS_dom"/>
</dbReference>
<dbReference type="PROSITE" id="PS50801">
    <property type="entry name" value="STAS"/>
    <property type="match status" value="1"/>
</dbReference>
<evidence type="ECO:0000259" key="3">
    <source>
        <dbReference type="PROSITE" id="PS50801"/>
    </source>
</evidence>
<dbReference type="Gene3D" id="3.30.750.24">
    <property type="entry name" value="STAS domain"/>
    <property type="match status" value="1"/>
</dbReference>
<comment type="similarity">
    <text evidence="1 2">Belongs to the anti-sigma-factor antagonist family.</text>
</comment>
<gene>
    <name evidence="4" type="ORF">GGQ55_001487</name>
</gene>
<feature type="domain" description="STAS" evidence="3">
    <location>
        <begin position="35"/>
        <end position="149"/>
    </location>
</feature>
<accession>A0A853CDP3</accession>
<dbReference type="RefSeq" id="WP_179715826.1">
    <property type="nucleotide sequence ID" value="NZ_JACBZT010000001.1"/>
</dbReference>
<dbReference type="InterPro" id="IPR036513">
    <property type="entry name" value="STAS_dom_sf"/>
</dbReference>
<evidence type="ECO:0000256" key="1">
    <source>
        <dbReference type="ARBA" id="ARBA00009013"/>
    </source>
</evidence>
<dbReference type="CDD" id="cd07043">
    <property type="entry name" value="STAS_anti-anti-sigma_factors"/>
    <property type="match status" value="1"/>
</dbReference>
<organism evidence="4 5">
    <name type="scientific">Petropleomorpha daqingensis</name>
    <dbReference type="NCBI Taxonomy" id="2026353"/>
    <lineage>
        <taxon>Bacteria</taxon>
        <taxon>Bacillati</taxon>
        <taxon>Actinomycetota</taxon>
        <taxon>Actinomycetes</taxon>
        <taxon>Geodermatophilales</taxon>
        <taxon>Geodermatophilaceae</taxon>
        <taxon>Petropleomorpha</taxon>
    </lineage>
</organism>
<sequence length="149" mass="16048">MVLSHEWDVSRRLARSPRNRRPWWVSHPVPETPSITLEAESAAARVVVLVSGEIDALTAPHLEAFVAGRSLAGCAVLELDLAGVTSIASAGLSALLGLRRWCQQRGIDLRLRGAQPSVWRVFEATGLHRVFPDGDGPAGPGPTQELALF</sequence>
<dbReference type="Proteomes" id="UP000541969">
    <property type="component" value="Unassembled WGS sequence"/>
</dbReference>
<dbReference type="GO" id="GO:0043856">
    <property type="term" value="F:anti-sigma factor antagonist activity"/>
    <property type="evidence" value="ECO:0007669"/>
    <property type="project" value="InterPro"/>
</dbReference>